<sequence length="120" mass="12768">MSDFDAVADRYLAVWNEPDPAARRAAIDDVFAGDIRYVDPLAAVEGRDALDAVIGAARRQFPGFAFALAGPADGHHDQVRFTWTLAAAGAEPLVVGFDVAELDADGRIRSVLGFLDKVPG</sequence>
<organism evidence="2 3">
    <name type="scientific">Paractinoplanes bogorensis</name>
    <dbReference type="NCBI Taxonomy" id="1610840"/>
    <lineage>
        <taxon>Bacteria</taxon>
        <taxon>Bacillati</taxon>
        <taxon>Actinomycetota</taxon>
        <taxon>Actinomycetes</taxon>
        <taxon>Micromonosporales</taxon>
        <taxon>Micromonosporaceae</taxon>
        <taxon>Paractinoplanes</taxon>
    </lineage>
</organism>
<name>A0ABS5YUU0_9ACTN</name>
<evidence type="ECO:0000259" key="1">
    <source>
        <dbReference type="Pfam" id="PF12680"/>
    </source>
</evidence>
<dbReference type="SUPFAM" id="SSF54427">
    <property type="entry name" value="NTF2-like"/>
    <property type="match status" value="1"/>
</dbReference>
<dbReference type="Pfam" id="PF12680">
    <property type="entry name" value="SnoaL_2"/>
    <property type="match status" value="1"/>
</dbReference>
<dbReference type="Proteomes" id="UP001519654">
    <property type="component" value="Unassembled WGS sequence"/>
</dbReference>
<dbReference type="Gene3D" id="3.10.450.50">
    <property type="match status" value="1"/>
</dbReference>
<proteinExistence type="predicted"/>
<evidence type="ECO:0000313" key="2">
    <source>
        <dbReference type="EMBL" id="MBU2665850.1"/>
    </source>
</evidence>
<dbReference type="EMBL" id="JAHKKG010000006">
    <property type="protein sequence ID" value="MBU2665850.1"/>
    <property type="molecule type" value="Genomic_DNA"/>
</dbReference>
<dbReference type="RefSeq" id="WP_215789071.1">
    <property type="nucleotide sequence ID" value="NZ_JAHKKG010000006.1"/>
</dbReference>
<protein>
    <submittedName>
        <fullName evidence="2">Nuclear transport factor 2 family protein</fullName>
    </submittedName>
</protein>
<feature type="domain" description="SnoaL-like" evidence="1">
    <location>
        <begin position="9"/>
        <end position="110"/>
    </location>
</feature>
<reference evidence="2 3" key="1">
    <citation type="submission" date="2021-06" db="EMBL/GenBank/DDBJ databases">
        <title>Actinoplanes lichenicola sp. nov., and Actinoplanes ovalisporus sp. nov., isolated from lichen in Thailand.</title>
        <authorList>
            <person name="Saeng-In P."/>
            <person name="Kanchanasin P."/>
            <person name="Yuki M."/>
            <person name="Kudo T."/>
            <person name="Ohkuma M."/>
            <person name="Phongsopitanun W."/>
            <person name="Tanasupawat S."/>
        </authorList>
    </citation>
    <scope>NUCLEOTIDE SEQUENCE [LARGE SCALE GENOMIC DNA]</scope>
    <source>
        <strain evidence="2 3">NBRC 110975</strain>
    </source>
</reference>
<dbReference type="InterPro" id="IPR037401">
    <property type="entry name" value="SnoaL-like"/>
</dbReference>
<dbReference type="InterPro" id="IPR032710">
    <property type="entry name" value="NTF2-like_dom_sf"/>
</dbReference>
<keyword evidence="3" id="KW-1185">Reference proteome</keyword>
<comment type="caution">
    <text evidence="2">The sequence shown here is derived from an EMBL/GenBank/DDBJ whole genome shotgun (WGS) entry which is preliminary data.</text>
</comment>
<gene>
    <name evidence="2" type="ORF">KOI35_20270</name>
</gene>
<evidence type="ECO:0000313" key="3">
    <source>
        <dbReference type="Proteomes" id="UP001519654"/>
    </source>
</evidence>
<accession>A0ABS5YUU0</accession>